<dbReference type="AlphaFoldDB" id="A0A3Y9C2J4"/>
<gene>
    <name evidence="3" type="ORF">AU894_18325</name>
</gene>
<protein>
    <recommendedName>
        <fullName evidence="4">IncI1 plasmid conjugative transfer protein TraL</fullName>
    </recommendedName>
</protein>
<sequence length="174" mass="17855">MKQMLRVSLLLLTALAGSPAYAASCAAATAALAGAQAGYEQDRKAAESWSQREKQAGNGFSQCLGDISTSITVPTFPDFSQVFDKIKDKVCTAARDKVSSLLPGNIDPWGDLGQGYIPTTNIPVSTRSAKSAVTRLSQPTPAPSSASAPGSGKPPAYSAPAPASTSASAYPFSL</sequence>
<dbReference type="EMBL" id="AAAFYZ010000052">
    <property type="protein sequence ID" value="EAB8478142.1"/>
    <property type="molecule type" value="Genomic_DNA"/>
</dbReference>
<comment type="caution">
    <text evidence="3">The sequence shown here is derived from an EMBL/GenBank/DDBJ whole genome shotgun (WGS) entry which is preliminary data.</text>
</comment>
<organism evidence="3">
    <name type="scientific">Salmonella enterica subsp. enterica serovar Java</name>
    <dbReference type="NCBI Taxonomy" id="224729"/>
    <lineage>
        <taxon>Bacteria</taxon>
        <taxon>Pseudomonadati</taxon>
        <taxon>Pseudomonadota</taxon>
        <taxon>Gammaproteobacteria</taxon>
        <taxon>Enterobacterales</taxon>
        <taxon>Enterobacteriaceae</taxon>
        <taxon>Salmonella</taxon>
    </lineage>
</organism>
<keyword evidence="2" id="KW-0732">Signal</keyword>
<feature type="signal peptide" evidence="2">
    <location>
        <begin position="1"/>
        <end position="22"/>
    </location>
</feature>
<name>A0A3Y9C2J4_SALEB</name>
<evidence type="ECO:0000313" key="3">
    <source>
        <dbReference type="EMBL" id="EAB8478142.1"/>
    </source>
</evidence>
<feature type="chain" id="PRO_5019196138" description="IncI1 plasmid conjugative transfer protein TraL" evidence="2">
    <location>
        <begin position="23"/>
        <end position="174"/>
    </location>
</feature>
<feature type="region of interest" description="Disordered" evidence="1">
    <location>
        <begin position="128"/>
        <end position="174"/>
    </location>
</feature>
<reference evidence="3" key="1">
    <citation type="submission" date="2018-08" db="EMBL/GenBank/DDBJ databases">
        <authorList>
            <person name="Ashton P.M."/>
            <person name="Dallman T."/>
            <person name="Nair S."/>
            <person name="De Pinna E."/>
            <person name="Peters T."/>
            <person name="Grant K."/>
        </authorList>
    </citation>
    <scope>NUCLEOTIDE SEQUENCE [LARGE SCALE GENOMIC DNA]</scope>
    <source>
        <strain evidence="3">43913</strain>
    </source>
</reference>
<evidence type="ECO:0000256" key="1">
    <source>
        <dbReference type="SAM" id="MobiDB-lite"/>
    </source>
</evidence>
<feature type="compositionally biased region" description="Low complexity" evidence="1">
    <location>
        <begin position="137"/>
        <end position="174"/>
    </location>
</feature>
<dbReference type="Proteomes" id="UP000839644">
    <property type="component" value="Unassembled WGS sequence"/>
</dbReference>
<evidence type="ECO:0008006" key="4">
    <source>
        <dbReference type="Google" id="ProtNLM"/>
    </source>
</evidence>
<proteinExistence type="predicted"/>
<accession>A0A3Y9C2J4</accession>
<evidence type="ECO:0000256" key="2">
    <source>
        <dbReference type="SAM" id="SignalP"/>
    </source>
</evidence>